<dbReference type="PANTHER" id="PTHR45812">
    <property type="entry name" value="DNA POLYMERASE ZETA CATALYTIC SUBUNIT"/>
    <property type="match status" value="1"/>
</dbReference>
<dbReference type="Pfam" id="PF24055">
    <property type="entry name" value="POL3_N"/>
    <property type="match status" value="1"/>
</dbReference>
<evidence type="ECO:0000313" key="3">
    <source>
        <dbReference type="EMBL" id="KAL0078069.1"/>
    </source>
</evidence>
<evidence type="ECO:0000256" key="1">
    <source>
        <dbReference type="ARBA" id="ARBA00049244"/>
    </source>
</evidence>
<keyword evidence="4" id="KW-1185">Reference proteome</keyword>
<sequence>MRVSEKSFEMMEHGQYLAGVVLVKGVPFYGYHVGYQTYLKVHLLNPADKQRMTELLRSGAIMNTEYQVHEAHVSFELQFLMDYNLYGMNLIHLHPTISVLPNDNAWLTMIQLSLRFRLPMLHKLPGNKTFPSAKIDIPEQMLYTPQNVPSHLLWDTHKRTSYCELELDTTVMSIGNRLQVKERDIHTSLSKEREMLEELSKSKSTQEPLVKSLNGLWLDEEGRRTSRNILEPIPPLSQTEERMPHEYWASEERLRKMIKRVSEGSQESTEPCKSFPGILTTFQAVEAFYPQEYYQMNNLIPKDQNILPESFCLADRVPPQKDIETEVIIDNDTEVIKDPKVSFSQEVSYYNISQGPSVYSQLSQSTNLEVDQGIIGELMESDIFIDDELNEDELIAMAELAEMEENINQSSFDEYDGGISDEEFLKLVDENVNQIPCHHQPILKSTNQLLYMSIPMKLHQ</sequence>
<dbReference type="Gene3D" id="3.30.342.10">
    <property type="entry name" value="DNA Polymerase, chain B, domain 1"/>
    <property type="match status" value="1"/>
</dbReference>
<reference evidence="3 4" key="1">
    <citation type="submission" date="2024-04" db="EMBL/GenBank/DDBJ databases">
        <title>Symmetric and asymmetric DNA N6-adenine methylation regulates different biological responses in Mucorales.</title>
        <authorList>
            <consortium name="Lawrence Berkeley National Laboratory"/>
            <person name="Lax C."/>
            <person name="Mondo S.J."/>
            <person name="Osorio-Concepcion M."/>
            <person name="Muszewska A."/>
            <person name="Corrochano-Luque M."/>
            <person name="Gutierrez G."/>
            <person name="Riley R."/>
            <person name="Lipzen A."/>
            <person name="Guo J."/>
            <person name="Hundley H."/>
            <person name="Amirebrahimi M."/>
            <person name="Ng V."/>
            <person name="Lorenzo-Gutierrez D."/>
            <person name="Binder U."/>
            <person name="Yang J."/>
            <person name="Song Y."/>
            <person name="Canovas D."/>
            <person name="Navarro E."/>
            <person name="Freitag M."/>
            <person name="Gabaldon T."/>
            <person name="Grigoriev I.V."/>
            <person name="Corrochano L.M."/>
            <person name="Nicolas F.E."/>
            <person name="Garre V."/>
        </authorList>
    </citation>
    <scope>NUCLEOTIDE SEQUENCE [LARGE SCALE GENOMIC DNA]</scope>
    <source>
        <strain evidence="3 4">L51</strain>
    </source>
</reference>
<dbReference type="InterPro" id="IPR030559">
    <property type="entry name" value="PolZ_Rev3"/>
</dbReference>
<accession>A0ABR3AQE5</accession>
<dbReference type="EMBL" id="JBCLYO010000026">
    <property type="protein sequence ID" value="KAL0078069.1"/>
    <property type="molecule type" value="Genomic_DNA"/>
</dbReference>
<name>A0ABR3AQE5_PHYBL</name>
<dbReference type="InterPro" id="IPR012337">
    <property type="entry name" value="RNaseH-like_sf"/>
</dbReference>
<dbReference type="InterPro" id="IPR056435">
    <property type="entry name" value="DPOD/Z_N"/>
</dbReference>
<dbReference type="PANTHER" id="PTHR45812:SF1">
    <property type="entry name" value="DNA POLYMERASE ZETA CATALYTIC SUBUNIT"/>
    <property type="match status" value="1"/>
</dbReference>
<organism evidence="3 4">
    <name type="scientific">Phycomyces blakesleeanus</name>
    <dbReference type="NCBI Taxonomy" id="4837"/>
    <lineage>
        <taxon>Eukaryota</taxon>
        <taxon>Fungi</taxon>
        <taxon>Fungi incertae sedis</taxon>
        <taxon>Mucoromycota</taxon>
        <taxon>Mucoromycotina</taxon>
        <taxon>Mucoromycetes</taxon>
        <taxon>Mucorales</taxon>
        <taxon>Phycomycetaceae</taxon>
        <taxon>Phycomyces</taxon>
    </lineage>
</organism>
<comment type="caution">
    <text evidence="3">The sequence shown here is derived from an EMBL/GenBank/DDBJ whole genome shotgun (WGS) entry which is preliminary data.</text>
</comment>
<evidence type="ECO:0000313" key="4">
    <source>
        <dbReference type="Proteomes" id="UP001448207"/>
    </source>
</evidence>
<proteinExistence type="predicted"/>
<evidence type="ECO:0000259" key="2">
    <source>
        <dbReference type="Pfam" id="PF24055"/>
    </source>
</evidence>
<protein>
    <recommendedName>
        <fullName evidence="2">DNA polymerase delta/zeta catalytic subunit N-terminal domain-containing protein</fullName>
    </recommendedName>
</protein>
<dbReference type="Proteomes" id="UP001448207">
    <property type="component" value="Unassembled WGS sequence"/>
</dbReference>
<gene>
    <name evidence="3" type="ORF">J3Q64DRAFT_1293262</name>
</gene>
<comment type="catalytic activity">
    <reaction evidence="1">
        <text>DNA(n) + a 2'-deoxyribonucleoside 5'-triphosphate = DNA(n+1) + diphosphate</text>
        <dbReference type="Rhea" id="RHEA:22508"/>
        <dbReference type="Rhea" id="RHEA-COMP:17339"/>
        <dbReference type="Rhea" id="RHEA-COMP:17340"/>
        <dbReference type="ChEBI" id="CHEBI:33019"/>
        <dbReference type="ChEBI" id="CHEBI:61560"/>
        <dbReference type="ChEBI" id="CHEBI:173112"/>
        <dbReference type="EC" id="2.7.7.7"/>
    </reaction>
</comment>
<dbReference type="SUPFAM" id="SSF53098">
    <property type="entry name" value="Ribonuclease H-like"/>
    <property type="match status" value="1"/>
</dbReference>
<feature type="domain" description="DNA polymerase delta/zeta catalytic subunit N-terminal" evidence="2">
    <location>
        <begin position="12"/>
        <end position="48"/>
    </location>
</feature>